<comment type="caution">
    <text evidence="2">Lacks conserved residue(s) required for the propagation of feature annotation.</text>
</comment>
<keyword evidence="2" id="KW-0862">Zinc</keyword>
<gene>
    <name evidence="4" type="ORF">DW740_14395</name>
</gene>
<dbReference type="GO" id="GO:0046872">
    <property type="term" value="F:metal ion binding"/>
    <property type="evidence" value="ECO:0007669"/>
    <property type="project" value="UniProtKB-KW"/>
</dbReference>
<dbReference type="InterPro" id="IPR029035">
    <property type="entry name" value="DHS-like_NAD/FAD-binding_dom"/>
</dbReference>
<feature type="binding site" evidence="2">
    <location>
        <position position="172"/>
    </location>
    <ligand>
        <name>Zn(2+)</name>
        <dbReference type="ChEBI" id="CHEBI:29105"/>
    </ligand>
</feature>
<comment type="caution">
    <text evidence="4">The sequence shown here is derived from an EMBL/GenBank/DDBJ whole genome shotgun (WGS) entry which is preliminary data.</text>
</comment>
<dbReference type="PROSITE" id="PS50305">
    <property type="entry name" value="SIRTUIN"/>
    <property type="match status" value="1"/>
</dbReference>
<name>A0A414J1Q3_9FIRM</name>
<evidence type="ECO:0000259" key="3">
    <source>
        <dbReference type="PROSITE" id="PS50305"/>
    </source>
</evidence>
<dbReference type="Proteomes" id="UP000283745">
    <property type="component" value="Unassembled WGS sequence"/>
</dbReference>
<evidence type="ECO:0000256" key="2">
    <source>
        <dbReference type="PROSITE-ProRule" id="PRU00236"/>
    </source>
</evidence>
<reference evidence="4 5" key="1">
    <citation type="submission" date="2018-08" db="EMBL/GenBank/DDBJ databases">
        <title>A genome reference for cultivated species of the human gut microbiota.</title>
        <authorList>
            <person name="Zou Y."/>
            <person name="Xue W."/>
            <person name="Luo G."/>
        </authorList>
    </citation>
    <scope>NUCLEOTIDE SEQUENCE [LARGE SCALE GENOMIC DNA]</scope>
    <source>
        <strain evidence="4 5">AM28-23</strain>
    </source>
</reference>
<proteinExistence type="predicted"/>
<evidence type="ECO:0000256" key="1">
    <source>
        <dbReference type="ARBA" id="ARBA00023027"/>
    </source>
</evidence>
<organism evidence="4 5">
    <name type="scientific">Blautia obeum</name>
    <dbReference type="NCBI Taxonomy" id="40520"/>
    <lineage>
        <taxon>Bacteria</taxon>
        <taxon>Bacillati</taxon>
        <taxon>Bacillota</taxon>
        <taxon>Clostridia</taxon>
        <taxon>Lachnospirales</taxon>
        <taxon>Lachnospiraceae</taxon>
        <taxon>Blautia</taxon>
    </lineage>
</organism>
<evidence type="ECO:0000313" key="4">
    <source>
        <dbReference type="EMBL" id="RHE37678.1"/>
    </source>
</evidence>
<keyword evidence="1" id="KW-0520">NAD</keyword>
<dbReference type="Gene3D" id="3.40.50.1220">
    <property type="entry name" value="TPP-binding domain"/>
    <property type="match status" value="1"/>
</dbReference>
<dbReference type="SUPFAM" id="SSF52467">
    <property type="entry name" value="DHS-like NAD/FAD-binding domain"/>
    <property type="match status" value="1"/>
</dbReference>
<feature type="binding site" evidence="2">
    <location>
        <position position="141"/>
    </location>
    <ligand>
        <name>Zn(2+)</name>
        <dbReference type="ChEBI" id="CHEBI:29105"/>
    </ligand>
</feature>
<sequence length="283" mass="32191">MEENFRNIYKAIQEADALLIGASNGLSISEGYNIFADDHWFQKDFGDFRSRYGIRNILQGLFFQYPTEQSKWAFFSRLISRKCYLEQPGPVMEDLYRLVGSKDYFIVTSNGEDHFVPAGFDRDKVFEMEGRLTQSRCQNGCGTDPYENQNEILKMAEAEKNGQIPSELVPCCSCCGGPVTVNMANSNAFFQTEQFQKKMQDYQNFIKKYHGKRLAILELGVGWRNRMIKEPFMSLAASEPEAVYITFNKGEVYIPSEIAGKSIGVDGDIGEALKEICLARENL</sequence>
<feature type="domain" description="Deacetylase sirtuin-type" evidence="3">
    <location>
        <begin position="1"/>
        <end position="283"/>
    </location>
</feature>
<dbReference type="InterPro" id="IPR026590">
    <property type="entry name" value="Ssirtuin_cat_dom"/>
</dbReference>
<evidence type="ECO:0000313" key="5">
    <source>
        <dbReference type="Proteomes" id="UP000283745"/>
    </source>
</evidence>
<feature type="binding site" evidence="2">
    <location>
        <position position="175"/>
    </location>
    <ligand>
        <name>Zn(2+)</name>
        <dbReference type="ChEBI" id="CHEBI:29105"/>
    </ligand>
</feature>
<dbReference type="AlphaFoldDB" id="A0A414J1Q3"/>
<protein>
    <submittedName>
        <fullName evidence="4">NAD-dependent protein deacetylase, SIR2 family</fullName>
    </submittedName>
</protein>
<feature type="binding site" evidence="2">
    <location>
        <position position="137"/>
    </location>
    <ligand>
        <name>Zn(2+)</name>
        <dbReference type="ChEBI" id="CHEBI:29105"/>
    </ligand>
</feature>
<dbReference type="RefSeq" id="WP_118050624.1">
    <property type="nucleotide sequence ID" value="NZ_CABJFK010000013.1"/>
</dbReference>
<keyword evidence="2" id="KW-0479">Metal-binding</keyword>
<accession>A0A414J1Q3</accession>
<dbReference type="EMBL" id="QSKF01000013">
    <property type="protein sequence ID" value="RHE37678.1"/>
    <property type="molecule type" value="Genomic_DNA"/>
</dbReference>